<organism evidence="2 3">
    <name type="scientific">Eumeta variegata</name>
    <name type="common">Bagworm moth</name>
    <name type="synonym">Eumeta japonica</name>
    <dbReference type="NCBI Taxonomy" id="151549"/>
    <lineage>
        <taxon>Eukaryota</taxon>
        <taxon>Metazoa</taxon>
        <taxon>Ecdysozoa</taxon>
        <taxon>Arthropoda</taxon>
        <taxon>Hexapoda</taxon>
        <taxon>Insecta</taxon>
        <taxon>Pterygota</taxon>
        <taxon>Neoptera</taxon>
        <taxon>Endopterygota</taxon>
        <taxon>Lepidoptera</taxon>
        <taxon>Glossata</taxon>
        <taxon>Ditrysia</taxon>
        <taxon>Tineoidea</taxon>
        <taxon>Psychidae</taxon>
        <taxon>Oiketicinae</taxon>
        <taxon>Eumeta</taxon>
    </lineage>
</organism>
<dbReference type="AlphaFoldDB" id="A0A4C1TG76"/>
<feature type="compositionally biased region" description="Basic and acidic residues" evidence="1">
    <location>
        <begin position="111"/>
        <end position="127"/>
    </location>
</feature>
<sequence>MDVIEINIEIGIESETRTGIERETWETGTESASGRECETRTGIERETGYQIEEWTEIKIKSESGIGNRNRVGIRKRMKQEQSGHQEESVRLELVSRGRPDIKLRNGRKSKLRETGTESASGRECETRTGIERETGYQIEEWTEIKMKSESGIGNRNRVGIRKRMKQEQSGHQEECETRTGIERETGYQIEEWTEIKIKSESGIETGTEWASGVRIDLVSRGTGYGKWTEEWKQEWASGRVELVSRETGYQIEEWTEIKIKSESGIGTGTESASGRECETRTGIERETGYQIEEWTEIKMKSESGIGNRNRVGIRKRVKQEQSGHQEESETGTEWASGRECETRTGIERETGYQIEEWTEIKMKSESGIGNRNRVGIRKRVKQEQSGHQEESVDSNWYREETGYQIEEWTEIKIKSGGIGNWNRVGIRKRVKQEQSGHQEESVRLEPVSRGRPDIKLSSLRNYATPPSPYAALTGSLVAVIVHVRRRLLNLKIDHGQSSFEENSSKPEHSKAILFYYGALMRTLLLNHQTLKIADGTRCPTHVSDGERLRRLSGALRSSVYCHESSSDWRQKKNPRKPHSAVTAICRMWPMYATEERQRRDVQWYKEETVGNVLSVCKSDSVIFASVANSLRAGSISYYSVRVFLRSNYRKLARRSARPPAGLATYHGHSELSRLAHTLLIAFVVRGRRLLKACGMLRLFAKQWVMLHAGYCRGIDDSRRSKLDVIHRQDLILTISSPEMTSVLRIWSNLCLVNCKAIVRFKPILNRL</sequence>
<name>A0A4C1TG76_EUMVA</name>
<evidence type="ECO:0000313" key="3">
    <source>
        <dbReference type="Proteomes" id="UP000299102"/>
    </source>
</evidence>
<dbReference type="OrthoDB" id="7482279at2759"/>
<keyword evidence="3" id="KW-1185">Reference proteome</keyword>
<proteinExistence type="predicted"/>
<feature type="compositionally biased region" description="Basic and acidic residues" evidence="1">
    <location>
        <begin position="318"/>
        <end position="327"/>
    </location>
</feature>
<accession>A0A4C1TG76</accession>
<protein>
    <submittedName>
        <fullName evidence="2">Uncharacterized protein</fullName>
    </submittedName>
</protein>
<dbReference type="EMBL" id="BGZK01000057">
    <property type="protein sequence ID" value="GBP13482.1"/>
    <property type="molecule type" value="Genomic_DNA"/>
</dbReference>
<gene>
    <name evidence="2" type="ORF">EVAR_4229_1</name>
</gene>
<comment type="caution">
    <text evidence="2">The sequence shown here is derived from an EMBL/GenBank/DDBJ whole genome shotgun (WGS) entry which is preliminary data.</text>
</comment>
<dbReference type="Proteomes" id="UP000299102">
    <property type="component" value="Unassembled WGS sequence"/>
</dbReference>
<reference evidence="2 3" key="1">
    <citation type="journal article" date="2019" name="Commun. Biol.">
        <title>The bagworm genome reveals a unique fibroin gene that provides high tensile strength.</title>
        <authorList>
            <person name="Kono N."/>
            <person name="Nakamura H."/>
            <person name="Ohtoshi R."/>
            <person name="Tomita M."/>
            <person name="Numata K."/>
            <person name="Arakawa K."/>
        </authorList>
    </citation>
    <scope>NUCLEOTIDE SEQUENCE [LARGE SCALE GENOMIC DNA]</scope>
</reference>
<feature type="region of interest" description="Disordered" evidence="1">
    <location>
        <begin position="316"/>
        <end position="341"/>
    </location>
</feature>
<evidence type="ECO:0000313" key="2">
    <source>
        <dbReference type="EMBL" id="GBP13482.1"/>
    </source>
</evidence>
<evidence type="ECO:0000256" key="1">
    <source>
        <dbReference type="SAM" id="MobiDB-lite"/>
    </source>
</evidence>
<feature type="region of interest" description="Disordered" evidence="1">
    <location>
        <begin position="104"/>
        <end position="127"/>
    </location>
</feature>